<dbReference type="EMBL" id="HG673800">
    <property type="protein sequence ID" value="CDJ37982.1"/>
    <property type="molecule type" value="Genomic_DNA"/>
</dbReference>
<evidence type="ECO:0000256" key="1">
    <source>
        <dbReference type="SAM" id="Coils"/>
    </source>
</evidence>
<accession>U6KNY6</accession>
<feature type="coiled-coil region" evidence="1">
    <location>
        <begin position="96"/>
        <end position="123"/>
    </location>
</feature>
<keyword evidence="3" id="KW-1185">Reference proteome</keyword>
<keyword evidence="1" id="KW-0175">Coiled coil</keyword>
<sequence length="125" mass="14578">MCRSTCRATEVIGLQFELMQPSPNNGEMEQQSSVELQTRLSMARERMNTLIRADAERCREVHELQGRVMSLERELCSHREKATEAEAKASEFRARLVRAHVLRERLSTELQQLKQELLLHDTKKK</sequence>
<dbReference type="GeneID" id="25250393"/>
<protein>
    <submittedName>
        <fullName evidence="2">Uncharacterized protein</fullName>
    </submittedName>
</protein>
<dbReference type="VEuPathDB" id="ToxoDB:ETH2_0408100"/>
<dbReference type="OrthoDB" id="348054at2759"/>
<dbReference type="Proteomes" id="UP000030747">
    <property type="component" value="Unassembled WGS sequence"/>
</dbReference>
<dbReference type="RefSeq" id="XP_013228820.1">
    <property type="nucleotide sequence ID" value="XM_013373366.1"/>
</dbReference>
<evidence type="ECO:0000313" key="2">
    <source>
        <dbReference type="EMBL" id="CDJ37982.1"/>
    </source>
</evidence>
<dbReference type="VEuPathDB" id="ToxoDB:ETH_00005930"/>
<organism evidence="2 3">
    <name type="scientific">Eimeria tenella</name>
    <name type="common">Coccidian parasite</name>
    <dbReference type="NCBI Taxonomy" id="5802"/>
    <lineage>
        <taxon>Eukaryota</taxon>
        <taxon>Sar</taxon>
        <taxon>Alveolata</taxon>
        <taxon>Apicomplexa</taxon>
        <taxon>Conoidasida</taxon>
        <taxon>Coccidia</taxon>
        <taxon>Eucoccidiorida</taxon>
        <taxon>Eimeriorina</taxon>
        <taxon>Eimeriidae</taxon>
        <taxon>Eimeria</taxon>
    </lineage>
</organism>
<evidence type="ECO:0000313" key="3">
    <source>
        <dbReference type="Proteomes" id="UP000030747"/>
    </source>
</evidence>
<reference evidence="2" key="1">
    <citation type="submission" date="2013-10" db="EMBL/GenBank/DDBJ databases">
        <title>Genomic analysis of the causative agents of coccidiosis in chickens.</title>
        <authorList>
            <person name="Reid A.J."/>
            <person name="Blake D."/>
            <person name="Billington K."/>
            <person name="Browne H."/>
            <person name="Dunn M."/>
            <person name="Hung S."/>
            <person name="Kawahara F."/>
            <person name="Miranda-Saavedra D."/>
            <person name="Mourier T."/>
            <person name="Nagra H."/>
            <person name="Otto T.D."/>
            <person name="Rawlings N."/>
            <person name="Sanchez A."/>
            <person name="Sanders M."/>
            <person name="Subramaniam C."/>
            <person name="Tay Y."/>
            <person name="Dear P."/>
            <person name="Doerig C."/>
            <person name="Gruber A."/>
            <person name="Parkinson J."/>
            <person name="Shirley M."/>
            <person name="Wan K.L."/>
            <person name="Berriman M."/>
            <person name="Tomley F."/>
            <person name="Pain A."/>
        </authorList>
    </citation>
    <scope>NUCLEOTIDE SEQUENCE [LARGE SCALE GENOMIC DNA]</scope>
    <source>
        <strain evidence="2">Houghton</strain>
    </source>
</reference>
<name>U6KNY6_EIMTE</name>
<dbReference type="AlphaFoldDB" id="U6KNY6"/>
<gene>
    <name evidence="2" type="ORF">ETH_00005930</name>
</gene>
<proteinExistence type="predicted"/>
<reference evidence="2" key="2">
    <citation type="submission" date="2013-10" db="EMBL/GenBank/DDBJ databases">
        <authorList>
            <person name="Aslett M."/>
        </authorList>
    </citation>
    <scope>NUCLEOTIDE SEQUENCE [LARGE SCALE GENOMIC DNA]</scope>
    <source>
        <strain evidence="2">Houghton</strain>
    </source>
</reference>